<keyword evidence="6" id="KW-1185">Reference proteome</keyword>
<evidence type="ECO:0000259" key="4">
    <source>
        <dbReference type="Pfam" id="PF00685"/>
    </source>
</evidence>
<dbReference type="InterPro" id="IPR027417">
    <property type="entry name" value="P-loop_NTPase"/>
</dbReference>
<dbReference type="Pfam" id="PF00685">
    <property type="entry name" value="Sulfotransfer_1"/>
    <property type="match status" value="1"/>
</dbReference>
<feature type="domain" description="Sulfotransferase" evidence="4">
    <location>
        <begin position="34"/>
        <end position="164"/>
    </location>
</feature>
<protein>
    <recommendedName>
        <fullName evidence="3">Sulfotransferase</fullName>
        <ecNumber evidence="3">2.8.2.-</ecNumber>
    </recommendedName>
</protein>
<dbReference type="EMBL" id="VZTV01242812">
    <property type="protein sequence ID" value="NXT96648.1"/>
    <property type="molecule type" value="Genomic_DNA"/>
</dbReference>
<dbReference type="OrthoDB" id="205623at2759"/>
<dbReference type="SUPFAM" id="SSF52540">
    <property type="entry name" value="P-loop containing nucleoside triphosphate hydrolases"/>
    <property type="match status" value="1"/>
</dbReference>
<evidence type="ECO:0000313" key="5">
    <source>
        <dbReference type="EMBL" id="NXT96648.1"/>
    </source>
</evidence>
<proteinExistence type="inferred from homology"/>
<dbReference type="PANTHER" id="PTHR11783">
    <property type="entry name" value="SULFOTRANSFERASE SULT"/>
    <property type="match status" value="1"/>
</dbReference>
<dbReference type="EC" id="2.8.2.-" evidence="3"/>
<feature type="non-terminal residue" evidence="5">
    <location>
        <position position="176"/>
    </location>
</feature>
<comment type="caution">
    <text evidence="5">The sequence shown here is derived from an EMBL/GenBank/DDBJ whole genome shotgun (WGS) entry which is preliminary data.</text>
</comment>
<dbReference type="Gene3D" id="3.40.50.300">
    <property type="entry name" value="P-loop containing nucleotide triphosphate hydrolases"/>
    <property type="match status" value="1"/>
</dbReference>
<reference evidence="5 6" key="1">
    <citation type="submission" date="2019-09" db="EMBL/GenBank/DDBJ databases">
        <title>Bird 10,000 Genomes (B10K) Project - Family phase.</title>
        <authorList>
            <person name="Zhang G."/>
        </authorList>
    </citation>
    <scope>NUCLEOTIDE SEQUENCE [LARGE SCALE GENOMIC DNA]</scope>
    <source>
        <strain evidence="5">B10K-DU-029-28</strain>
    </source>
</reference>
<dbReference type="GO" id="GO:0008146">
    <property type="term" value="F:sulfotransferase activity"/>
    <property type="evidence" value="ECO:0007669"/>
    <property type="project" value="InterPro"/>
</dbReference>
<sequence>MPVHYMTYKGVKFPPAYNSEQSLSFTHNEFLVQDDDIFNVTYPKCTKAGAVWMTEILSLIHSHSCPIWSQTIPSSDCMPSFSTHLGLESGLSYPLPRLLTCHLPRHSCPKSFSHSSTKVVYTLWDPRDVVVSSSYFSKMCSSYEDPTSFEQFLRDFLNGEHECGLGLTWGTGVGGW</sequence>
<dbReference type="InterPro" id="IPR000863">
    <property type="entry name" value="Sulfotransferase_dom"/>
</dbReference>
<feature type="non-terminal residue" evidence="5">
    <location>
        <position position="1"/>
    </location>
</feature>
<evidence type="ECO:0000256" key="1">
    <source>
        <dbReference type="ARBA" id="ARBA00005771"/>
    </source>
</evidence>
<evidence type="ECO:0000313" key="6">
    <source>
        <dbReference type="Proteomes" id="UP000528690"/>
    </source>
</evidence>
<keyword evidence="2 3" id="KW-0808">Transferase</keyword>
<comment type="similarity">
    <text evidence="1 3">Belongs to the sulfotransferase 1 family.</text>
</comment>
<dbReference type="AlphaFoldDB" id="A0A7L3GW18"/>
<name>A0A7L3GW18_9AVES</name>
<evidence type="ECO:0000256" key="2">
    <source>
        <dbReference type="ARBA" id="ARBA00022679"/>
    </source>
</evidence>
<organism evidence="5 6">
    <name type="scientific">Anhinga rufa</name>
    <name type="common">African darter</name>
    <dbReference type="NCBI Taxonomy" id="317792"/>
    <lineage>
        <taxon>Eukaryota</taxon>
        <taxon>Metazoa</taxon>
        <taxon>Chordata</taxon>
        <taxon>Craniata</taxon>
        <taxon>Vertebrata</taxon>
        <taxon>Euteleostomi</taxon>
        <taxon>Archelosauria</taxon>
        <taxon>Archosauria</taxon>
        <taxon>Dinosauria</taxon>
        <taxon>Saurischia</taxon>
        <taxon>Theropoda</taxon>
        <taxon>Coelurosauria</taxon>
        <taxon>Aves</taxon>
        <taxon>Neognathae</taxon>
        <taxon>Neoaves</taxon>
        <taxon>Aequornithes</taxon>
        <taxon>Suliformes</taxon>
        <taxon>Anhingidae</taxon>
        <taxon>Anhinga</taxon>
    </lineage>
</organism>
<accession>A0A7L3GW18</accession>
<evidence type="ECO:0000256" key="3">
    <source>
        <dbReference type="RuleBase" id="RU361155"/>
    </source>
</evidence>
<dbReference type="Proteomes" id="UP000528690">
    <property type="component" value="Unassembled WGS sequence"/>
</dbReference>
<gene>
    <name evidence="5" type="primary">Sult2b1_1</name>
    <name evidence="5" type="ORF">ANHRUF_R04625</name>
</gene>